<dbReference type="PANTHER" id="PTHR43550">
    <property type="entry name" value="3-KETODIHYDROSPHINGOSINE REDUCTASE"/>
    <property type="match status" value="1"/>
</dbReference>
<dbReference type="SUPFAM" id="SSF51735">
    <property type="entry name" value="NAD(P)-binding Rossmann-fold domains"/>
    <property type="match status" value="1"/>
</dbReference>
<evidence type="ECO:0000256" key="3">
    <source>
        <dbReference type="ARBA" id="ARBA00004991"/>
    </source>
</evidence>
<organism evidence="14 15">
    <name type="scientific">Sulfidibacter corallicola</name>
    <dbReference type="NCBI Taxonomy" id="2818388"/>
    <lineage>
        <taxon>Bacteria</taxon>
        <taxon>Pseudomonadati</taxon>
        <taxon>Acidobacteriota</taxon>
        <taxon>Holophagae</taxon>
        <taxon>Acanthopleuribacterales</taxon>
        <taxon>Acanthopleuribacteraceae</taxon>
        <taxon>Sulfidibacter</taxon>
    </lineage>
</organism>
<dbReference type="GO" id="GO:0030148">
    <property type="term" value="P:sphingolipid biosynthetic process"/>
    <property type="evidence" value="ECO:0007669"/>
    <property type="project" value="InterPro"/>
</dbReference>
<accession>A0A8A4TLP7</accession>
<dbReference type="SMART" id="SM00822">
    <property type="entry name" value="PKS_KR"/>
    <property type="match status" value="1"/>
</dbReference>
<keyword evidence="4" id="KW-0547">Nucleotide-binding</keyword>
<dbReference type="RefSeq" id="WP_237379765.1">
    <property type="nucleotide sequence ID" value="NZ_CP071793.1"/>
</dbReference>
<dbReference type="GO" id="GO:0047560">
    <property type="term" value="F:3-dehydrosphinganine reductase activity"/>
    <property type="evidence" value="ECO:0007669"/>
    <property type="project" value="UniProtKB-EC"/>
</dbReference>
<dbReference type="Pfam" id="PF00106">
    <property type="entry name" value="adh_short"/>
    <property type="match status" value="1"/>
</dbReference>
<keyword evidence="15" id="KW-1185">Reference proteome</keyword>
<evidence type="ECO:0000256" key="10">
    <source>
        <dbReference type="ARBA" id="ARBA00026112"/>
    </source>
</evidence>
<comment type="similarity">
    <text evidence="11">Belongs to the short-chain dehydrogenases/reductases (SDR) family.</text>
</comment>
<dbReference type="EC" id="1.1.1.102" evidence="10"/>
<dbReference type="AlphaFoldDB" id="A0A8A4TLP7"/>
<dbReference type="InterPro" id="IPR045022">
    <property type="entry name" value="KDSR-like"/>
</dbReference>
<dbReference type="KEGG" id="scor:J3U87_31505"/>
<evidence type="ECO:0000256" key="7">
    <source>
        <dbReference type="ARBA" id="ARBA00022919"/>
    </source>
</evidence>
<comment type="pathway">
    <text evidence="3">Sphingolipid metabolism.</text>
</comment>
<keyword evidence="5" id="KW-0256">Endoplasmic reticulum</keyword>
<dbReference type="GO" id="GO:0000166">
    <property type="term" value="F:nucleotide binding"/>
    <property type="evidence" value="ECO:0007669"/>
    <property type="project" value="UniProtKB-KW"/>
</dbReference>
<dbReference type="InterPro" id="IPR057326">
    <property type="entry name" value="KR_dom"/>
</dbReference>
<name>A0A8A4TLP7_SULCO</name>
<feature type="transmembrane region" description="Helical" evidence="12">
    <location>
        <begin position="6"/>
        <end position="29"/>
    </location>
</feature>
<keyword evidence="9" id="KW-0443">Lipid metabolism</keyword>
<reference evidence="14" key="1">
    <citation type="submission" date="2021-03" db="EMBL/GenBank/DDBJ databases">
        <title>Acanthopleuribacteraceae sp. M133.</title>
        <authorList>
            <person name="Wang G."/>
        </authorList>
    </citation>
    <scope>NUCLEOTIDE SEQUENCE</scope>
    <source>
        <strain evidence="14">M133</strain>
    </source>
</reference>
<protein>
    <recommendedName>
        <fullName evidence="10">3-dehydrosphinganine reductase</fullName>
        <ecNumber evidence="10">1.1.1.102</ecNumber>
    </recommendedName>
</protein>
<comment type="subcellular location">
    <subcellularLocation>
        <location evidence="1">Endoplasmic reticulum</location>
    </subcellularLocation>
</comment>
<evidence type="ECO:0000256" key="12">
    <source>
        <dbReference type="SAM" id="Phobius"/>
    </source>
</evidence>
<keyword evidence="12" id="KW-1133">Transmembrane helix</keyword>
<keyword evidence="12" id="KW-0812">Transmembrane</keyword>
<keyword evidence="8" id="KW-0560">Oxidoreductase</keyword>
<sequence length="273" mass="29601">MAKTSFAGRAVYITGGFSGIGLALARLLARQGARLALFARRKERLQEAVAALRDSGDASERLEVFFEALDVSDEAAVGRVMAEAVSRFGSPDVLVNNAGIAHTHYFEDIDSGLFERMLQVNLCGPRHVTTALLPHMGRGSHVVNVSSLAGLIGIFGYTGYSASKFGLIGFSEALRCELAPRGVRVSVVCPVDTDTPQLHEENLTKPPETAAISGKGVPLTAEKVARDLLKGVRRGSFMIIPGWEGKFYWWANRFLPGLVRMIIDREVRRVASS</sequence>
<keyword evidence="7" id="KW-0746">Sphingolipid metabolism</keyword>
<evidence type="ECO:0000256" key="9">
    <source>
        <dbReference type="ARBA" id="ARBA00023098"/>
    </source>
</evidence>
<evidence type="ECO:0000256" key="6">
    <source>
        <dbReference type="ARBA" id="ARBA00022857"/>
    </source>
</evidence>
<dbReference type="GO" id="GO:0006666">
    <property type="term" value="P:3-keto-sphinganine metabolic process"/>
    <property type="evidence" value="ECO:0007669"/>
    <property type="project" value="InterPro"/>
</dbReference>
<dbReference type="InterPro" id="IPR020904">
    <property type="entry name" value="Sc_DH/Rdtase_CS"/>
</dbReference>
<evidence type="ECO:0000313" key="15">
    <source>
        <dbReference type="Proteomes" id="UP000663929"/>
    </source>
</evidence>
<dbReference type="GO" id="GO:0016020">
    <property type="term" value="C:membrane"/>
    <property type="evidence" value="ECO:0007669"/>
    <property type="project" value="GOC"/>
</dbReference>
<evidence type="ECO:0000256" key="11">
    <source>
        <dbReference type="RuleBase" id="RU000363"/>
    </source>
</evidence>
<evidence type="ECO:0000256" key="5">
    <source>
        <dbReference type="ARBA" id="ARBA00022824"/>
    </source>
</evidence>
<dbReference type="CDD" id="cd08939">
    <property type="entry name" value="KDSR-like_SDR_c"/>
    <property type="match status" value="1"/>
</dbReference>
<comment type="pathway">
    <text evidence="2">Lipid metabolism; sphingolipid metabolism.</text>
</comment>
<keyword evidence="6" id="KW-0521">NADP</keyword>
<dbReference type="PROSITE" id="PS00061">
    <property type="entry name" value="ADH_SHORT"/>
    <property type="match status" value="1"/>
</dbReference>
<evidence type="ECO:0000313" key="14">
    <source>
        <dbReference type="EMBL" id="QTD50134.1"/>
    </source>
</evidence>
<dbReference type="Gene3D" id="3.40.50.720">
    <property type="entry name" value="NAD(P)-binding Rossmann-like Domain"/>
    <property type="match status" value="1"/>
</dbReference>
<keyword evidence="12" id="KW-0472">Membrane</keyword>
<evidence type="ECO:0000256" key="1">
    <source>
        <dbReference type="ARBA" id="ARBA00004240"/>
    </source>
</evidence>
<dbReference type="PRINTS" id="PR00081">
    <property type="entry name" value="GDHRDH"/>
</dbReference>
<gene>
    <name evidence="14" type="ORF">J3U87_31505</name>
</gene>
<dbReference type="EMBL" id="CP071793">
    <property type="protein sequence ID" value="QTD50134.1"/>
    <property type="molecule type" value="Genomic_DNA"/>
</dbReference>
<dbReference type="InterPro" id="IPR036291">
    <property type="entry name" value="NAD(P)-bd_dom_sf"/>
</dbReference>
<evidence type="ECO:0000259" key="13">
    <source>
        <dbReference type="SMART" id="SM00822"/>
    </source>
</evidence>
<evidence type="ECO:0000256" key="2">
    <source>
        <dbReference type="ARBA" id="ARBA00004760"/>
    </source>
</evidence>
<dbReference type="PANTHER" id="PTHR43550:SF3">
    <property type="entry name" value="3-KETODIHYDROSPHINGOSINE REDUCTASE"/>
    <property type="match status" value="1"/>
</dbReference>
<evidence type="ECO:0000256" key="8">
    <source>
        <dbReference type="ARBA" id="ARBA00023002"/>
    </source>
</evidence>
<proteinExistence type="inferred from homology"/>
<feature type="domain" description="Ketoreductase" evidence="13">
    <location>
        <begin position="9"/>
        <end position="194"/>
    </location>
</feature>
<evidence type="ECO:0000256" key="4">
    <source>
        <dbReference type="ARBA" id="ARBA00022741"/>
    </source>
</evidence>
<dbReference type="Proteomes" id="UP000663929">
    <property type="component" value="Chromosome"/>
</dbReference>
<dbReference type="PRINTS" id="PR00080">
    <property type="entry name" value="SDRFAMILY"/>
</dbReference>
<dbReference type="InterPro" id="IPR002347">
    <property type="entry name" value="SDR_fam"/>
</dbReference>